<comment type="caution">
    <text evidence="3">The sequence shown here is derived from an EMBL/GenBank/DDBJ whole genome shotgun (WGS) entry which is preliminary data.</text>
</comment>
<dbReference type="OrthoDB" id="9789070at2"/>
<evidence type="ECO:0000259" key="1">
    <source>
        <dbReference type="Pfam" id="PF05598"/>
    </source>
</evidence>
<proteinExistence type="predicted"/>
<name>A0A4V3CQU0_9FIRM</name>
<dbReference type="Pfam" id="PF05598">
    <property type="entry name" value="DUF772"/>
    <property type="match status" value="1"/>
</dbReference>
<reference evidence="3 4" key="1">
    <citation type="submission" date="2019-03" db="EMBL/GenBank/DDBJ databases">
        <title>Genomic Encyclopedia of Type Strains, Phase IV (KMG-IV): sequencing the most valuable type-strain genomes for metagenomic binning, comparative biology and taxonomic classification.</title>
        <authorList>
            <person name="Goeker M."/>
        </authorList>
    </citation>
    <scope>NUCLEOTIDE SEQUENCE [LARGE SCALE GENOMIC DNA]</scope>
    <source>
        <strain evidence="3 4">DSM 28287</strain>
    </source>
</reference>
<feature type="domain" description="Transposase DDE" evidence="2">
    <location>
        <begin position="392"/>
        <end position="523"/>
    </location>
</feature>
<dbReference type="InterPro" id="IPR008490">
    <property type="entry name" value="Transposase_InsH_N"/>
</dbReference>
<gene>
    <name evidence="3" type="ORF">EV211_1781</name>
</gene>
<dbReference type="NCBIfam" id="NF033551">
    <property type="entry name" value="transpos_IS1182"/>
    <property type="match status" value="1"/>
</dbReference>
<feature type="domain" description="Transposase InsH N-terminal" evidence="1">
    <location>
        <begin position="25"/>
        <end position="119"/>
    </location>
</feature>
<evidence type="ECO:0000313" key="4">
    <source>
        <dbReference type="Proteomes" id="UP000295500"/>
    </source>
</evidence>
<evidence type="ECO:0000259" key="2">
    <source>
        <dbReference type="Pfam" id="PF13751"/>
    </source>
</evidence>
<dbReference type="Proteomes" id="UP000295500">
    <property type="component" value="Unassembled WGS sequence"/>
</dbReference>
<evidence type="ECO:0000313" key="3">
    <source>
        <dbReference type="EMBL" id="TDP44125.1"/>
    </source>
</evidence>
<dbReference type="RefSeq" id="WP_133529391.1">
    <property type="nucleotide sequence ID" value="NZ_SNXO01000078.1"/>
</dbReference>
<dbReference type="InterPro" id="IPR047629">
    <property type="entry name" value="IS1182_transpos"/>
</dbReference>
<accession>A0A4V3CQU0</accession>
<dbReference type="Pfam" id="PF13751">
    <property type="entry name" value="DDE_Tnp_1_6"/>
    <property type="match status" value="1"/>
</dbReference>
<keyword evidence="4" id="KW-1185">Reference proteome</keyword>
<dbReference type="PANTHER" id="PTHR33408">
    <property type="entry name" value="TRANSPOSASE"/>
    <property type="match status" value="1"/>
</dbReference>
<organism evidence="3 4">
    <name type="scientific">Aminicella lysinilytica</name>
    <dbReference type="NCBI Taxonomy" id="433323"/>
    <lineage>
        <taxon>Bacteria</taxon>
        <taxon>Bacillati</taxon>
        <taxon>Bacillota</taxon>
        <taxon>Clostridia</taxon>
        <taxon>Peptostreptococcales</taxon>
        <taxon>Anaerovoracaceae</taxon>
        <taxon>Aminicella</taxon>
    </lineage>
</organism>
<protein>
    <submittedName>
        <fullName evidence="3">Transposase</fullName>
    </submittedName>
</protein>
<sequence>MKNNILQCNYTLNQRNYQLRIPMNIDCVIPDNDCVRLISQFVEEMDLTELYDTYERMPAENHASPEIMTKIMLYAYHEGNNSIASRVIEKNCLRDINYMYLLEGKKAPDHATIARFRTRHFALCADKLIAQMTEILHDLGQITDTEVFIDGTKIEASANRYTFVWKKSTTKHQARFLQKTALLVGNIISRYSLPPLWHKEVKKRHVKKLKKDLLLKADKENLEFVYGQGHRKSQLQRDIEDLDESLNKIIEYETKLHKCGNRNSYSKTDNDATFMHLKDDHMMNGQLKPAYNLQHAVNSGYIVMTGIFPNPGDMLTLKPFIRQMEDRLSLRFRRIVADAGYESEENLKYLEDEGKEAFIKPSDYEQKGTKKRAAEIGHKDNMEYDVEGDYYICHNGKHIEKLYEKDRRTASGYIRKETHYHCSECDGCPYRGKCMPGKNWKKPVEERFKNLTVSKRFEELRKKEYERIDSEEGKKLRMNRSIQVEGSFGDIKADSSFTRFLCRGKANVYAESVLFAMAHNLGWLHSRIQNDKLDEHLYELKTDPVKAA</sequence>
<dbReference type="AlphaFoldDB" id="A0A4V3CQU0"/>
<dbReference type="InterPro" id="IPR025668">
    <property type="entry name" value="Tnp_DDE_dom"/>
</dbReference>
<dbReference type="EMBL" id="SNXO01000078">
    <property type="protein sequence ID" value="TDP44125.1"/>
    <property type="molecule type" value="Genomic_DNA"/>
</dbReference>
<dbReference type="PANTHER" id="PTHR33408:SF2">
    <property type="entry name" value="TRANSPOSASE DDE DOMAIN-CONTAINING PROTEIN"/>
    <property type="match status" value="1"/>
</dbReference>